<proteinExistence type="predicted"/>
<evidence type="ECO:0000256" key="1">
    <source>
        <dbReference type="SAM" id="Phobius"/>
    </source>
</evidence>
<organism evidence="2 3">
    <name type="scientific">Streptococcus vicugnae</name>
    <dbReference type="NCBI Taxonomy" id="2740579"/>
    <lineage>
        <taxon>Bacteria</taxon>
        <taxon>Bacillati</taxon>
        <taxon>Bacillota</taxon>
        <taxon>Bacilli</taxon>
        <taxon>Lactobacillales</taxon>
        <taxon>Streptococcaceae</taxon>
        <taxon>Streptococcus</taxon>
    </lineage>
</organism>
<name>A0A4R5G640_9STRE</name>
<dbReference type="EMBL" id="SJWY01000022">
    <property type="protein sequence ID" value="TDE75158.1"/>
    <property type="molecule type" value="Genomic_DNA"/>
</dbReference>
<evidence type="ECO:0000313" key="2">
    <source>
        <dbReference type="EMBL" id="TDE75158.1"/>
    </source>
</evidence>
<dbReference type="Proteomes" id="UP000295231">
    <property type="component" value="Unassembled WGS sequence"/>
</dbReference>
<feature type="transmembrane region" description="Helical" evidence="1">
    <location>
        <begin position="31"/>
        <end position="53"/>
    </location>
</feature>
<feature type="non-terminal residue" evidence="2">
    <location>
        <position position="1"/>
    </location>
</feature>
<keyword evidence="1" id="KW-0812">Transmembrane</keyword>
<dbReference type="Pfam" id="PF11877">
    <property type="entry name" value="DUF3397"/>
    <property type="match status" value="1"/>
</dbReference>
<evidence type="ECO:0000313" key="3">
    <source>
        <dbReference type="Proteomes" id="UP000295231"/>
    </source>
</evidence>
<dbReference type="InterPro" id="IPR024515">
    <property type="entry name" value="DUF3397"/>
</dbReference>
<keyword evidence="3" id="KW-1185">Reference proteome</keyword>
<sequence length="54" mass="6476">VICLCLLSLIITFVFLKRSQSFSYRRFGKFFWRSGFILTFIFYIIVLILIFTIA</sequence>
<gene>
    <name evidence="2" type="ORF">E0E04_01885</name>
</gene>
<reference evidence="2 3" key="1">
    <citation type="submission" date="2019-03" db="EMBL/GenBank/DDBJ databases">
        <authorList>
            <person name="Fan P."/>
        </authorList>
    </citation>
    <scope>NUCLEOTIDE SEQUENCE [LARGE SCALE GENOMIC DNA]</scope>
    <source>
        <strain evidence="2 3">KCJ4950</strain>
    </source>
</reference>
<keyword evidence="1" id="KW-0472">Membrane</keyword>
<accession>A0A4R5G640</accession>
<dbReference type="AlphaFoldDB" id="A0A4R5G640"/>
<comment type="caution">
    <text evidence="2">The sequence shown here is derived from an EMBL/GenBank/DDBJ whole genome shotgun (WGS) entry which is preliminary data.</text>
</comment>
<keyword evidence="1" id="KW-1133">Transmembrane helix</keyword>
<protein>
    <submittedName>
        <fullName evidence="2">DUF3397 family protein</fullName>
    </submittedName>
</protein>